<proteinExistence type="predicted"/>
<sequence>MNHTCMSGMMGGSNQSLSPALKQLFDEHGPLRKQMEDFYVMAQELKGTDEQSGLQDLYEKVKQYVGELDPHSQREEGVLFPMMANYIGRETGPIAVMEYEHDQAKKNLQLFLDGYSSMNGQADQGKVDELAGYAIQAYMILTDHFMKEENVLFPMAEKMLSGQEKETLFEEINRMQG</sequence>
<dbReference type="InterPro" id="IPR012312">
    <property type="entry name" value="Hemerythrin-like"/>
</dbReference>
<organism evidence="2 3">
    <name type="scientific">Ammoniphilus resinae</name>
    <dbReference type="NCBI Taxonomy" id="861532"/>
    <lineage>
        <taxon>Bacteria</taxon>
        <taxon>Bacillati</taxon>
        <taxon>Bacillota</taxon>
        <taxon>Bacilli</taxon>
        <taxon>Bacillales</taxon>
        <taxon>Paenibacillaceae</taxon>
        <taxon>Aneurinibacillus group</taxon>
        <taxon>Ammoniphilus</taxon>
    </lineage>
</organism>
<comment type="caution">
    <text evidence="2">The sequence shown here is derived from an EMBL/GenBank/DDBJ whole genome shotgun (WGS) entry which is preliminary data.</text>
</comment>
<keyword evidence="3" id="KW-1185">Reference proteome</keyword>
<dbReference type="PANTHER" id="PTHR39966">
    <property type="entry name" value="BLL2471 PROTEIN-RELATED"/>
    <property type="match status" value="1"/>
</dbReference>
<dbReference type="Gene3D" id="1.20.120.520">
    <property type="entry name" value="nmb1532 protein domain like"/>
    <property type="match status" value="1"/>
</dbReference>
<reference evidence="2 3" key="1">
    <citation type="submission" date="2021-03" db="EMBL/GenBank/DDBJ databases">
        <title>Genomic Encyclopedia of Type Strains, Phase IV (KMG-IV): sequencing the most valuable type-strain genomes for metagenomic binning, comparative biology and taxonomic classification.</title>
        <authorList>
            <person name="Goeker M."/>
        </authorList>
    </citation>
    <scope>NUCLEOTIDE SEQUENCE [LARGE SCALE GENOMIC DNA]</scope>
    <source>
        <strain evidence="2 3">DSM 24738</strain>
    </source>
</reference>
<evidence type="ECO:0000259" key="1">
    <source>
        <dbReference type="Pfam" id="PF01814"/>
    </source>
</evidence>
<dbReference type="Proteomes" id="UP001519343">
    <property type="component" value="Unassembled WGS sequence"/>
</dbReference>
<name>A0ABS4GTV5_9BACL</name>
<accession>A0ABS4GTV5</accession>
<dbReference type="Pfam" id="PF01814">
    <property type="entry name" value="Hemerythrin"/>
    <property type="match status" value="1"/>
</dbReference>
<evidence type="ECO:0000313" key="3">
    <source>
        <dbReference type="Proteomes" id="UP001519343"/>
    </source>
</evidence>
<feature type="domain" description="Hemerythrin-like" evidence="1">
    <location>
        <begin position="22"/>
        <end position="156"/>
    </location>
</feature>
<dbReference type="PANTHER" id="PTHR39966:SF1">
    <property type="entry name" value="HEMERYTHRIN-LIKE DOMAIN-CONTAINING PROTEIN"/>
    <property type="match status" value="1"/>
</dbReference>
<dbReference type="RefSeq" id="WP_245203905.1">
    <property type="nucleotide sequence ID" value="NZ_JAGGKT010000012.1"/>
</dbReference>
<evidence type="ECO:0000313" key="2">
    <source>
        <dbReference type="EMBL" id="MBP1933689.1"/>
    </source>
</evidence>
<dbReference type="EMBL" id="JAGGKT010000012">
    <property type="protein sequence ID" value="MBP1933689.1"/>
    <property type="molecule type" value="Genomic_DNA"/>
</dbReference>
<gene>
    <name evidence="2" type="ORF">J2Z37_003702</name>
</gene>
<protein>
    <submittedName>
        <fullName evidence="2">Hemerythrin-like domain-containing protein</fullName>
    </submittedName>
</protein>